<name>A0ABP9ZS56_9GAMM</name>
<dbReference type="RefSeq" id="WP_353389048.1">
    <property type="nucleotide sequence ID" value="NZ_BAABWD010000003.1"/>
</dbReference>
<gene>
    <name evidence="1" type="ORF">NBRC116187_26500</name>
</gene>
<evidence type="ECO:0008006" key="3">
    <source>
        <dbReference type="Google" id="ProtNLM"/>
    </source>
</evidence>
<keyword evidence="2" id="KW-1185">Reference proteome</keyword>
<accession>A0ABP9ZS56</accession>
<sequence>MTDTIESQSDICCDVCDASTRTPGYGSQFGRLEALWGYGSQHDGERYRVHLCETCFFGALSYLRQERRINGLFDEVQPVDDCAFGRVAKDDYFGES</sequence>
<reference evidence="1 2" key="1">
    <citation type="submission" date="2024-04" db="EMBL/GenBank/DDBJ databases">
        <title>Draft genome sequence of Halopseudomonas sabulinigri NBRC 116187.</title>
        <authorList>
            <person name="Miyakawa T."/>
            <person name="Kusuya Y."/>
            <person name="Miura T."/>
        </authorList>
    </citation>
    <scope>NUCLEOTIDE SEQUENCE [LARGE SCALE GENOMIC DNA]</scope>
    <source>
        <strain evidence="1 2">4NH20-0042</strain>
    </source>
</reference>
<proteinExistence type="predicted"/>
<evidence type="ECO:0000313" key="2">
    <source>
        <dbReference type="Proteomes" id="UP001486808"/>
    </source>
</evidence>
<evidence type="ECO:0000313" key="1">
    <source>
        <dbReference type="EMBL" id="GAA6132290.1"/>
    </source>
</evidence>
<dbReference type="EMBL" id="BAABWD010000003">
    <property type="protein sequence ID" value="GAA6132290.1"/>
    <property type="molecule type" value="Genomic_DNA"/>
</dbReference>
<comment type="caution">
    <text evidence="1">The sequence shown here is derived from an EMBL/GenBank/DDBJ whole genome shotgun (WGS) entry which is preliminary data.</text>
</comment>
<organism evidence="1 2">
    <name type="scientific">Halopseudomonas sabulinigri</name>
    <dbReference type="NCBI Taxonomy" id="472181"/>
    <lineage>
        <taxon>Bacteria</taxon>
        <taxon>Pseudomonadati</taxon>
        <taxon>Pseudomonadota</taxon>
        <taxon>Gammaproteobacteria</taxon>
        <taxon>Pseudomonadales</taxon>
        <taxon>Pseudomonadaceae</taxon>
        <taxon>Halopseudomonas</taxon>
    </lineage>
</organism>
<protein>
    <recommendedName>
        <fullName evidence="3">Metal-binding protein</fullName>
    </recommendedName>
</protein>
<dbReference type="Proteomes" id="UP001486808">
    <property type="component" value="Unassembled WGS sequence"/>
</dbReference>